<dbReference type="Gene3D" id="1.10.10.2840">
    <property type="entry name" value="PucR C-terminal helix-turn-helix domain"/>
    <property type="match status" value="1"/>
</dbReference>
<feature type="domain" description="PucR C-terminal helix-turn-helix" evidence="2">
    <location>
        <begin position="445"/>
        <end position="502"/>
    </location>
</feature>
<comment type="caution">
    <text evidence="3">The sequence shown here is derived from an EMBL/GenBank/DDBJ whole genome shotgun (WGS) entry which is preliminary data.</text>
</comment>
<organism evidence="3 4">
    <name type="scientific">Arthrobacter pullicola</name>
    <dbReference type="NCBI Taxonomy" id="2762224"/>
    <lineage>
        <taxon>Bacteria</taxon>
        <taxon>Bacillati</taxon>
        <taxon>Actinomycetota</taxon>
        <taxon>Actinomycetes</taxon>
        <taxon>Micrococcales</taxon>
        <taxon>Micrococcaceae</taxon>
        <taxon>Arthrobacter</taxon>
    </lineage>
</organism>
<name>A0ABR8YI72_9MICC</name>
<protein>
    <submittedName>
        <fullName evidence="3">PucR family transcriptional regulator</fullName>
    </submittedName>
</protein>
<keyword evidence="4" id="KW-1185">Reference proteome</keyword>
<sequence>MVSLPELSMTLGPSLVPVGLRRLPSRQLTGVHVSELEDPTPYLEGGELLLTTGMPLGGSPLAAAGYVARLRAKGIHALGIGLGPWLEQVPAQLVQACDEAGIHLLTVPDGVPFQQVSRAFWTLSARSGQADLLGSLGTQTALAQATMRPDGTSAVVRGLAQALGGWAAFLPADQGPARYWPESTGALLPLLRTETIRLNRAGTHSAATFEIHGQAVVEYAIPHSGRNGRNERIHGFLAVGPGRKLTAADRQVITTVCTLLALKARQREAASGTTSALASAVAKLLLHGHTEAARILAEDVGLPELPRRVRVLALRADGADATDLLPGASALVPEPGVPPLPRDLAACSLRHEREGVLYVLLPQDASPAETGAGEEAVTLPAEAVPGLAGAVSEPVSLGEVPGLVPGLSRTLGQAAPGSLAGTGNPHHAAAQAWVQQLAGYPRADLVGTVTEYLRHRGHWENTSRALGVHRNSLRHRISLAVSLLGVDLDDPDVSAPLWLELRQYGR</sequence>
<proteinExistence type="predicted"/>
<evidence type="ECO:0000313" key="4">
    <source>
        <dbReference type="Proteomes" id="UP000652763"/>
    </source>
</evidence>
<dbReference type="Pfam" id="PF13556">
    <property type="entry name" value="HTH_30"/>
    <property type="match status" value="1"/>
</dbReference>
<evidence type="ECO:0000259" key="1">
    <source>
        <dbReference type="Pfam" id="PF07905"/>
    </source>
</evidence>
<dbReference type="InterPro" id="IPR051448">
    <property type="entry name" value="CdaR-like_regulators"/>
</dbReference>
<reference evidence="3 4" key="1">
    <citation type="submission" date="2020-08" db="EMBL/GenBank/DDBJ databases">
        <title>A Genomic Blueprint of the Chicken Gut Microbiome.</title>
        <authorList>
            <person name="Gilroy R."/>
            <person name="Ravi A."/>
            <person name="Getino M."/>
            <person name="Pursley I."/>
            <person name="Horton D.L."/>
            <person name="Alikhan N.-F."/>
            <person name="Baker D."/>
            <person name="Gharbi K."/>
            <person name="Hall N."/>
            <person name="Watson M."/>
            <person name="Adriaenssens E.M."/>
            <person name="Foster-Nyarko E."/>
            <person name="Jarju S."/>
            <person name="Secka A."/>
            <person name="Antonio M."/>
            <person name="Oren A."/>
            <person name="Chaudhuri R."/>
            <person name="La Ragione R.M."/>
            <person name="Hildebrand F."/>
            <person name="Pallen M.J."/>
        </authorList>
    </citation>
    <scope>NUCLEOTIDE SEQUENCE [LARGE SCALE GENOMIC DNA]</scope>
    <source>
        <strain evidence="3 4">Sa2BUA2</strain>
    </source>
</reference>
<dbReference type="PANTHER" id="PTHR33744:SF1">
    <property type="entry name" value="DNA-BINDING TRANSCRIPTIONAL ACTIVATOR ADER"/>
    <property type="match status" value="1"/>
</dbReference>
<feature type="domain" description="Purine catabolism PurC-like" evidence="1">
    <location>
        <begin position="25"/>
        <end position="121"/>
    </location>
</feature>
<evidence type="ECO:0000313" key="3">
    <source>
        <dbReference type="EMBL" id="MBD8043923.1"/>
    </source>
</evidence>
<dbReference type="InterPro" id="IPR025736">
    <property type="entry name" value="PucR_C-HTH_dom"/>
</dbReference>
<dbReference type="InterPro" id="IPR012914">
    <property type="entry name" value="PucR_dom"/>
</dbReference>
<dbReference type="InterPro" id="IPR042070">
    <property type="entry name" value="PucR_C-HTH_sf"/>
</dbReference>
<dbReference type="Pfam" id="PF07905">
    <property type="entry name" value="PucR"/>
    <property type="match status" value="1"/>
</dbReference>
<dbReference type="PANTHER" id="PTHR33744">
    <property type="entry name" value="CARBOHYDRATE DIACID REGULATOR"/>
    <property type="match status" value="1"/>
</dbReference>
<gene>
    <name evidence="3" type="ORF">H9638_08910</name>
</gene>
<accession>A0ABR8YI72</accession>
<dbReference type="Proteomes" id="UP000652763">
    <property type="component" value="Unassembled WGS sequence"/>
</dbReference>
<dbReference type="RefSeq" id="WP_191746868.1">
    <property type="nucleotide sequence ID" value="NZ_JACSQC010000004.1"/>
</dbReference>
<evidence type="ECO:0000259" key="2">
    <source>
        <dbReference type="Pfam" id="PF13556"/>
    </source>
</evidence>
<dbReference type="EMBL" id="JACSQC010000004">
    <property type="protein sequence ID" value="MBD8043923.1"/>
    <property type="molecule type" value="Genomic_DNA"/>
</dbReference>